<keyword evidence="1" id="KW-1133">Transmembrane helix</keyword>
<name>A0A3B0S0T6_9ZZZZ</name>
<keyword evidence="1" id="KW-0812">Transmembrane</keyword>
<dbReference type="AlphaFoldDB" id="A0A3B0S0T6"/>
<feature type="non-terminal residue" evidence="2">
    <location>
        <position position="1"/>
    </location>
</feature>
<feature type="transmembrane region" description="Helical" evidence="1">
    <location>
        <begin position="30"/>
        <end position="50"/>
    </location>
</feature>
<evidence type="ECO:0000313" key="2">
    <source>
        <dbReference type="EMBL" id="VAV89135.1"/>
    </source>
</evidence>
<keyword evidence="1" id="KW-0472">Membrane</keyword>
<evidence type="ECO:0000256" key="1">
    <source>
        <dbReference type="SAM" id="Phobius"/>
    </source>
</evidence>
<sequence length="130" mass="14239">EFTVNTIGLVFDQIDQETGEINDFSTAMRGFFVVIGSIIVFIGSGWMLLWTNVGKRLAFLLVGAATFGWLTINGILFIVYAPRGIRPVDLEGLNAIQVRLPALAMTLGSFVLFLMFSVALARYEADSVEA</sequence>
<accession>A0A3B0S0T6</accession>
<feature type="transmembrane region" description="Helical" evidence="1">
    <location>
        <begin position="57"/>
        <end position="80"/>
    </location>
</feature>
<reference evidence="2" key="1">
    <citation type="submission" date="2018-06" db="EMBL/GenBank/DDBJ databases">
        <authorList>
            <person name="Zhirakovskaya E."/>
        </authorList>
    </citation>
    <scope>NUCLEOTIDE SEQUENCE</scope>
</reference>
<feature type="transmembrane region" description="Helical" evidence="1">
    <location>
        <begin position="100"/>
        <end position="121"/>
    </location>
</feature>
<protein>
    <submittedName>
        <fullName evidence="2">Uncharacterized protein</fullName>
    </submittedName>
</protein>
<organism evidence="2">
    <name type="scientific">hydrothermal vent metagenome</name>
    <dbReference type="NCBI Taxonomy" id="652676"/>
    <lineage>
        <taxon>unclassified sequences</taxon>
        <taxon>metagenomes</taxon>
        <taxon>ecological metagenomes</taxon>
    </lineage>
</organism>
<dbReference type="EMBL" id="UOEI01000007">
    <property type="protein sequence ID" value="VAV89135.1"/>
    <property type="molecule type" value="Genomic_DNA"/>
</dbReference>
<proteinExistence type="predicted"/>
<gene>
    <name evidence="2" type="ORF">MNBD_ACTINO01-1341</name>
</gene>